<reference evidence="1 2" key="1">
    <citation type="journal article" date="2015" name="PLoS ONE">
        <title>Rice-Infecting Pseudomonas Genomes Are Highly Accessorized and Harbor Multiple Putative Virulence Mechanisms to Cause Sheath Brown Rot.</title>
        <authorList>
            <person name="Quibod I.L."/>
            <person name="Grande G."/>
            <person name="Oreiro E.G."/>
            <person name="Borja F.N."/>
            <person name="Dossa G.S."/>
            <person name="Mauleon R."/>
            <person name="Cruz C.V."/>
            <person name="Oliva R."/>
        </authorList>
    </citation>
    <scope>NUCLEOTIDE SEQUENCE [LARGE SCALE GENOMIC DNA]</scope>
    <source>
        <strain evidence="1 2">IRRI 6609</strain>
    </source>
</reference>
<dbReference type="PATRIC" id="fig|50340.43.peg.4845"/>
<dbReference type="AlphaFoldDB" id="A0A0N0VKI5"/>
<proteinExistence type="predicted"/>
<keyword evidence="2" id="KW-1185">Reference proteome</keyword>
<dbReference type="EMBL" id="JSYZ01000004">
    <property type="protein sequence ID" value="KPA92103.1"/>
    <property type="molecule type" value="Genomic_DNA"/>
</dbReference>
<dbReference type="OrthoDB" id="6795846at2"/>
<sequence>MGQSRSVEQLLKLNARFQVYIDQSFNELYRRLDGQAAELKQRIEAHYRSYGDDTSLISGDFRHLTLVSEWSLESVEQMIDACCKTLFGAPPPVGVLWGPFASETSYVLGEMSNLDVLISNAAFDTVQGLLTRSGSPTEDLVTIKADKRTLAPGITLFMTVLESACRRKDFFNNEPIVQTHFLFDIRFSLREGRALNRVNDLQTYQDQRQFTLQQIMKIAGAVDALNPTADDYLLLLAKYAAISGSLLSRLSSIERKLKGISPRATAAPHDFNIPAIVAGIKERFESAL</sequence>
<gene>
    <name evidence="1" type="ORF">PF66_01687</name>
</gene>
<protein>
    <submittedName>
        <fullName evidence="1">Uncharacterized protein</fullName>
    </submittedName>
</protein>
<dbReference type="Proteomes" id="UP000037931">
    <property type="component" value="Unassembled WGS sequence"/>
</dbReference>
<dbReference type="RefSeq" id="WP_054062403.1">
    <property type="nucleotide sequence ID" value="NZ_JSYZ01000004.1"/>
</dbReference>
<comment type="caution">
    <text evidence="1">The sequence shown here is derived from an EMBL/GenBank/DDBJ whole genome shotgun (WGS) entry which is preliminary data.</text>
</comment>
<accession>A0A0N0VKI5</accession>
<name>A0A0N0VKI5_9PSED</name>
<evidence type="ECO:0000313" key="1">
    <source>
        <dbReference type="EMBL" id="KPA92103.1"/>
    </source>
</evidence>
<organism evidence="1 2">
    <name type="scientific">Pseudomonas asplenii</name>
    <dbReference type="NCBI Taxonomy" id="53407"/>
    <lineage>
        <taxon>Bacteria</taxon>
        <taxon>Pseudomonadati</taxon>
        <taxon>Pseudomonadota</taxon>
        <taxon>Gammaproteobacteria</taxon>
        <taxon>Pseudomonadales</taxon>
        <taxon>Pseudomonadaceae</taxon>
        <taxon>Pseudomonas</taxon>
    </lineage>
</organism>
<evidence type="ECO:0000313" key="2">
    <source>
        <dbReference type="Proteomes" id="UP000037931"/>
    </source>
</evidence>